<dbReference type="GO" id="GO:0071011">
    <property type="term" value="C:precatalytic spliceosome"/>
    <property type="evidence" value="ECO:0007669"/>
    <property type="project" value="TreeGrafter"/>
</dbReference>
<dbReference type="GO" id="GO:0016607">
    <property type="term" value="C:nuclear speck"/>
    <property type="evidence" value="ECO:0007669"/>
    <property type="project" value="UniProtKB-SubCell"/>
</dbReference>
<feature type="compositionally biased region" description="Gly residues" evidence="9">
    <location>
        <begin position="227"/>
        <end position="261"/>
    </location>
</feature>
<feature type="domain" description="RRM" evidence="10">
    <location>
        <begin position="101"/>
        <end position="178"/>
    </location>
</feature>
<keyword evidence="12" id="KW-1185">Reference proteome</keyword>
<comment type="subcellular location">
    <subcellularLocation>
        <location evidence="1">Nucleus speckle</location>
    </subcellularLocation>
    <subcellularLocation>
        <location evidence="2">Nucleus</location>
        <location evidence="2">Nucleoplasm</location>
    </subcellularLocation>
</comment>
<keyword evidence="4 7" id="KW-0694">RNA-binding</keyword>
<evidence type="ECO:0000256" key="2">
    <source>
        <dbReference type="ARBA" id="ARBA00004642"/>
    </source>
</evidence>
<dbReference type="GO" id="GO:0000398">
    <property type="term" value="P:mRNA splicing, via spliceosome"/>
    <property type="evidence" value="ECO:0007669"/>
    <property type="project" value="TreeGrafter"/>
</dbReference>
<dbReference type="PANTHER" id="PTHR13952:SF5">
    <property type="entry name" value="U1 SMALL NUCLEAR RIBONUCLEOPROTEIN 70 KDA"/>
    <property type="match status" value="1"/>
</dbReference>
<dbReference type="SMART" id="SM00360">
    <property type="entry name" value="RRM"/>
    <property type="match status" value="1"/>
</dbReference>
<dbReference type="AlphaFoldDB" id="A0A261Y792"/>
<evidence type="ECO:0000256" key="4">
    <source>
        <dbReference type="ARBA" id="ARBA00022884"/>
    </source>
</evidence>
<feature type="compositionally biased region" description="Basic and acidic residues" evidence="9">
    <location>
        <begin position="310"/>
        <end position="334"/>
    </location>
</feature>
<gene>
    <name evidence="11" type="ORF">BZG36_00561</name>
</gene>
<dbReference type="GO" id="GO:0071004">
    <property type="term" value="C:U2-type prespliceosome"/>
    <property type="evidence" value="ECO:0007669"/>
    <property type="project" value="TreeGrafter"/>
</dbReference>
<protein>
    <recommendedName>
        <fullName evidence="3">U1 small nuclear ribonucleoprotein 70 kDa</fullName>
    </recommendedName>
</protein>
<dbReference type="PROSITE" id="PS50102">
    <property type="entry name" value="RRM"/>
    <property type="match status" value="1"/>
</dbReference>
<dbReference type="Pfam" id="PF12220">
    <property type="entry name" value="U1snRNP70_N"/>
    <property type="match status" value="1"/>
</dbReference>
<evidence type="ECO:0000256" key="1">
    <source>
        <dbReference type="ARBA" id="ARBA00004324"/>
    </source>
</evidence>
<evidence type="ECO:0000256" key="8">
    <source>
        <dbReference type="SAM" id="Coils"/>
    </source>
</evidence>
<feature type="compositionally biased region" description="Basic residues" evidence="9">
    <location>
        <begin position="296"/>
        <end position="309"/>
    </location>
</feature>
<dbReference type="GO" id="GO:0005685">
    <property type="term" value="C:U1 snRNP"/>
    <property type="evidence" value="ECO:0007669"/>
    <property type="project" value="EnsemblFungi"/>
</dbReference>
<keyword evidence="5" id="KW-0539">Nucleus</keyword>
<comment type="caution">
    <text evidence="11">The sequence shown here is derived from an EMBL/GenBank/DDBJ whole genome shotgun (WGS) entry which is preliminary data.</text>
</comment>
<dbReference type="Gene3D" id="3.30.70.330">
    <property type="match status" value="1"/>
</dbReference>
<evidence type="ECO:0000256" key="7">
    <source>
        <dbReference type="PROSITE-ProRule" id="PRU00176"/>
    </source>
</evidence>
<evidence type="ECO:0000256" key="3">
    <source>
        <dbReference type="ARBA" id="ARBA00016996"/>
    </source>
</evidence>
<dbReference type="InterPro" id="IPR000504">
    <property type="entry name" value="RRM_dom"/>
</dbReference>
<dbReference type="PANTHER" id="PTHR13952">
    <property type="entry name" value="U1 SMALL NUCLEAR RIBONUCLEOPROTEIN 70 KD"/>
    <property type="match status" value="1"/>
</dbReference>
<feature type="compositionally biased region" description="Basic and acidic residues" evidence="9">
    <location>
        <begin position="216"/>
        <end position="226"/>
    </location>
</feature>
<dbReference type="Pfam" id="PF00076">
    <property type="entry name" value="RRM_1"/>
    <property type="match status" value="1"/>
</dbReference>
<organism evidence="11 12">
    <name type="scientific">Bifiguratus adelaidae</name>
    <dbReference type="NCBI Taxonomy" id="1938954"/>
    <lineage>
        <taxon>Eukaryota</taxon>
        <taxon>Fungi</taxon>
        <taxon>Fungi incertae sedis</taxon>
        <taxon>Mucoromycota</taxon>
        <taxon>Mucoromycotina</taxon>
        <taxon>Endogonomycetes</taxon>
        <taxon>Endogonales</taxon>
        <taxon>Endogonales incertae sedis</taxon>
        <taxon>Bifiguratus</taxon>
    </lineage>
</organism>
<dbReference type="InterPro" id="IPR035979">
    <property type="entry name" value="RBD_domain_sf"/>
</dbReference>
<feature type="region of interest" description="Disordered" evidence="9">
    <location>
        <begin position="183"/>
        <end position="334"/>
    </location>
</feature>
<dbReference type="OrthoDB" id="4207594at2759"/>
<evidence type="ECO:0000259" key="10">
    <source>
        <dbReference type="PROSITE" id="PS50102"/>
    </source>
</evidence>
<reference evidence="11 12" key="1">
    <citation type="journal article" date="2017" name="Mycologia">
        <title>Bifiguratus adelaidae, gen. et sp. nov., a new member of Mucoromycotina in endophytic and soil-dwelling habitats.</title>
        <authorList>
            <person name="Torres-Cruz T.J."/>
            <person name="Billingsley Tobias T.L."/>
            <person name="Almatruk M."/>
            <person name="Hesse C."/>
            <person name="Kuske C.R."/>
            <person name="Desiro A."/>
            <person name="Benucci G.M."/>
            <person name="Bonito G."/>
            <person name="Stajich J.E."/>
            <person name="Dunlap C."/>
            <person name="Arnold A.E."/>
            <person name="Porras-Alfaro A."/>
        </authorList>
    </citation>
    <scope>NUCLEOTIDE SEQUENCE [LARGE SCALE GENOMIC DNA]</scope>
    <source>
        <strain evidence="11 12">AZ0501</strain>
    </source>
</reference>
<dbReference type="GO" id="GO:0003729">
    <property type="term" value="F:mRNA binding"/>
    <property type="evidence" value="ECO:0007669"/>
    <property type="project" value="TreeGrafter"/>
</dbReference>
<dbReference type="InterPro" id="IPR012677">
    <property type="entry name" value="Nucleotide-bd_a/b_plait_sf"/>
</dbReference>
<proteinExistence type="predicted"/>
<dbReference type="EMBL" id="MVBO01000003">
    <property type="protein sequence ID" value="OZJ06451.1"/>
    <property type="molecule type" value="Genomic_DNA"/>
</dbReference>
<feature type="compositionally biased region" description="Polar residues" evidence="9">
    <location>
        <begin position="202"/>
        <end position="215"/>
    </location>
</feature>
<dbReference type="FunFam" id="3.30.70.330:FF:001585">
    <property type="entry name" value="U1 small nuclear ribonucleoprotein 70 kDa"/>
    <property type="match status" value="1"/>
</dbReference>
<dbReference type="InterPro" id="IPR022023">
    <property type="entry name" value="U1snRNP70_N"/>
</dbReference>
<evidence type="ECO:0000256" key="6">
    <source>
        <dbReference type="ARBA" id="ARBA00023274"/>
    </source>
</evidence>
<evidence type="ECO:0000313" key="12">
    <source>
        <dbReference type="Proteomes" id="UP000242875"/>
    </source>
</evidence>
<feature type="compositionally biased region" description="Basic and acidic residues" evidence="9">
    <location>
        <begin position="277"/>
        <end position="295"/>
    </location>
</feature>
<dbReference type="SUPFAM" id="SSF54928">
    <property type="entry name" value="RNA-binding domain, RBD"/>
    <property type="match status" value="1"/>
</dbReference>
<evidence type="ECO:0000256" key="9">
    <source>
        <dbReference type="SAM" id="MobiDB-lite"/>
    </source>
</evidence>
<dbReference type="Proteomes" id="UP000242875">
    <property type="component" value="Unassembled WGS sequence"/>
</dbReference>
<dbReference type="InterPro" id="IPR051183">
    <property type="entry name" value="U1_U11-U12_snRNP_70-35kDa"/>
</dbReference>
<keyword evidence="8" id="KW-0175">Coiled coil</keyword>
<name>A0A261Y792_9FUNG</name>
<accession>A0A261Y792</accession>
<feature type="coiled-coil region" evidence="8">
    <location>
        <begin position="58"/>
        <end position="85"/>
    </location>
</feature>
<evidence type="ECO:0000256" key="5">
    <source>
        <dbReference type="ARBA" id="ARBA00023242"/>
    </source>
</evidence>
<dbReference type="GO" id="GO:0030619">
    <property type="term" value="F:U1 snRNA binding"/>
    <property type="evidence" value="ECO:0007669"/>
    <property type="project" value="TreeGrafter"/>
</dbReference>
<keyword evidence="6" id="KW-0687">Ribonucleoprotein</keyword>
<evidence type="ECO:0000313" key="11">
    <source>
        <dbReference type="EMBL" id="OZJ06451.1"/>
    </source>
</evidence>
<sequence length="334" mass="37507">MTDKLPPHLLRLFAPRPPLLYATPLDRAPEERTGAQISGVSDYVELLKDYDKDYVPWKSVAERKKEKMLAKKQAAEQRIQAALAEYNPEQDPNAQGTDAFKSLFVGRVAYDLTERDLQKEFDHYGPVKSVILVKDKDGNSRGYAFIEFERESDMKAAYRDADGVKVNGRRIVVDVERGRTVKEWKPHRLGGGLGKTRVGGPDQNQRYSGREGSTPQHERSGYDRGYDGGGYRSRGGGAYGGGRSGGYGGGGGRGGYGGRSGGRSSYNDGGYGGRGDGGYRDRGYNRYEDRGDSDRKRHRSRSPGRSHRDHYRDSDRDSRYGHHDRSRESYRYDR</sequence>